<evidence type="ECO:0000256" key="4">
    <source>
        <dbReference type="ARBA" id="ARBA00022643"/>
    </source>
</evidence>
<dbReference type="NCBIfam" id="TIGR01947">
    <property type="entry name" value="rnfG"/>
    <property type="match status" value="1"/>
</dbReference>
<comment type="cofactor">
    <cofactor evidence="6">
        <name>FMN</name>
        <dbReference type="ChEBI" id="CHEBI:58210"/>
    </cofactor>
</comment>
<keyword evidence="2 6" id="KW-0597">Phosphoprotein</keyword>
<feature type="domain" description="FMN-binding" evidence="8">
    <location>
        <begin position="110"/>
        <end position="198"/>
    </location>
</feature>
<gene>
    <name evidence="6" type="primary">rnfG</name>
    <name evidence="9" type="ORF">V6984_13815</name>
</gene>
<keyword evidence="6" id="KW-1278">Translocase</keyword>
<keyword evidence="6 7" id="KW-0812">Transmembrane</keyword>
<keyword evidence="6" id="KW-1003">Cell membrane</keyword>
<dbReference type="Proteomes" id="UP001451571">
    <property type="component" value="Chromosome"/>
</dbReference>
<keyword evidence="1 6" id="KW-0813">Transport</keyword>
<evidence type="ECO:0000256" key="5">
    <source>
        <dbReference type="ARBA" id="ARBA00022982"/>
    </source>
</evidence>
<evidence type="ECO:0000256" key="2">
    <source>
        <dbReference type="ARBA" id="ARBA00022553"/>
    </source>
</evidence>
<dbReference type="EC" id="7.-.-.-" evidence="6"/>
<dbReference type="HAMAP" id="MF_00479">
    <property type="entry name" value="RsxG_RnfG"/>
    <property type="match status" value="1"/>
</dbReference>
<dbReference type="RefSeq" id="WP_342756200.1">
    <property type="nucleotide sequence ID" value="NZ_CP146256.1"/>
</dbReference>
<dbReference type="EMBL" id="CP146256">
    <property type="protein sequence ID" value="XAH72585.1"/>
    <property type="molecule type" value="Genomic_DNA"/>
</dbReference>
<evidence type="ECO:0000313" key="10">
    <source>
        <dbReference type="Proteomes" id="UP001451571"/>
    </source>
</evidence>
<accession>A0ABZ3ESR2</accession>
<feature type="modified residue" description="FMN phosphoryl threonine" evidence="6">
    <location>
        <position position="181"/>
    </location>
</feature>
<evidence type="ECO:0000259" key="8">
    <source>
        <dbReference type="SMART" id="SM00900"/>
    </source>
</evidence>
<keyword evidence="6 7" id="KW-0472">Membrane</keyword>
<reference evidence="9 10" key="1">
    <citation type="submission" date="2024-02" db="EMBL/GenBank/DDBJ databases">
        <title>Bacterial strain from lacustrine sediment.</title>
        <authorList>
            <person name="Petit C."/>
            <person name="Fadhlaoui K."/>
        </authorList>
    </citation>
    <scope>NUCLEOTIDE SEQUENCE [LARGE SCALE GENOMIC DNA]</scope>
    <source>
        <strain evidence="9 10">IPX-CK</strain>
    </source>
</reference>
<keyword evidence="6 7" id="KW-1133">Transmembrane helix</keyword>
<evidence type="ECO:0000256" key="3">
    <source>
        <dbReference type="ARBA" id="ARBA00022630"/>
    </source>
</evidence>
<name>A0ABZ3ESR2_9FIRM</name>
<sequence>MNDHIKGMLKDALILFVITLSAGLILGVVYQVTKEPIATQKAKVKQEACKEVFSEAESFEIVQTAQAEDEWVLQKSELGFEAVDIDEVMKALDADNNMLGYVITVTDHEGYSGDIQFMLGIGEGGTLNGISILSISETAGLGMRAEEVLKPQFADKQVDFFEYTKSGAQRDNQIDAISGATITTNAVTNGVNAGLYYFRTFLNTNIMEGGSGNE</sequence>
<evidence type="ECO:0000256" key="7">
    <source>
        <dbReference type="SAM" id="Phobius"/>
    </source>
</evidence>
<proteinExistence type="inferred from homology"/>
<dbReference type="InterPro" id="IPR010209">
    <property type="entry name" value="Ion_transpt_RnfG/RsxG"/>
</dbReference>
<dbReference type="Pfam" id="PF04205">
    <property type="entry name" value="FMN_bind"/>
    <property type="match status" value="1"/>
</dbReference>
<feature type="transmembrane region" description="Helical" evidence="7">
    <location>
        <begin position="12"/>
        <end position="32"/>
    </location>
</feature>
<keyword evidence="5 6" id="KW-0249">Electron transport</keyword>
<protein>
    <recommendedName>
        <fullName evidence="6">Ion-translocating oxidoreductase complex subunit G</fullName>
        <ecNumber evidence="6">7.-.-.-</ecNumber>
    </recommendedName>
    <alternativeName>
        <fullName evidence="6">Rnf electron transport complex subunit G</fullName>
    </alternativeName>
</protein>
<dbReference type="PANTHER" id="PTHR36118">
    <property type="entry name" value="ION-TRANSLOCATING OXIDOREDUCTASE COMPLEX SUBUNIT G"/>
    <property type="match status" value="1"/>
</dbReference>
<keyword evidence="3 6" id="KW-0285">Flavoprotein</keyword>
<comment type="subunit">
    <text evidence="6">The complex is composed of six subunits: RnfA, RnfB, RnfC, RnfD, RnfE and RnfG.</text>
</comment>
<organism evidence="9 10">
    <name type="scientific">Kineothrix sedimenti</name>
    <dbReference type="NCBI Taxonomy" id="3123317"/>
    <lineage>
        <taxon>Bacteria</taxon>
        <taxon>Bacillati</taxon>
        <taxon>Bacillota</taxon>
        <taxon>Clostridia</taxon>
        <taxon>Lachnospirales</taxon>
        <taxon>Lachnospiraceae</taxon>
        <taxon>Kineothrix</taxon>
    </lineage>
</organism>
<dbReference type="PANTHER" id="PTHR36118:SF1">
    <property type="entry name" value="ION-TRANSLOCATING OXIDOREDUCTASE COMPLEX SUBUNIT G"/>
    <property type="match status" value="1"/>
</dbReference>
<comment type="subcellular location">
    <subcellularLocation>
        <location evidence="6">Cell membrane</location>
        <topology evidence="6">Single-pass membrane protein</topology>
    </subcellularLocation>
</comment>
<dbReference type="SMART" id="SM00900">
    <property type="entry name" value="FMN_bind"/>
    <property type="match status" value="1"/>
</dbReference>
<dbReference type="PIRSF" id="PIRSF006091">
    <property type="entry name" value="E_trnsport_RnfG"/>
    <property type="match status" value="1"/>
</dbReference>
<evidence type="ECO:0000256" key="1">
    <source>
        <dbReference type="ARBA" id="ARBA00022448"/>
    </source>
</evidence>
<evidence type="ECO:0000313" key="9">
    <source>
        <dbReference type="EMBL" id="XAH72585.1"/>
    </source>
</evidence>
<comment type="function">
    <text evidence="6">Part of a membrane-bound complex that couples electron transfer with translocation of ions across the membrane.</text>
</comment>
<comment type="similarity">
    <text evidence="6">Belongs to the RnfG family.</text>
</comment>
<keyword evidence="4 6" id="KW-0288">FMN</keyword>
<evidence type="ECO:0000256" key="6">
    <source>
        <dbReference type="HAMAP-Rule" id="MF_00479"/>
    </source>
</evidence>
<keyword evidence="10" id="KW-1185">Reference proteome</keyword>
<dbReference type="InterPro" id="IPR007329">
    <property type="entry name" value="FMN-bd"/>
</dbReference>